<sequence length="157" mass="18117">MTVTKEQKPGAQTVSAHFLKFTIRFFTLAKSQYQQQNVVKANTLAFHTLMTLNELDGHKLTMSELADQLDITKQQLTKLVNDLEEKELVQRTHDSRNRRQVYIHITDQGVRMLTDLKQSMLDSTLKALSCYTEEELANLDHCLTNLSELLEKFNTES</sequence>
<dbReference type="SMART" id="SM00347">
    <property type="entry name" value="HTH_MARR"/>
    <property type="match status" value="1"/>
</dbReference>
<dbReference type="Proteomes" id="UP000198508">
    <property type="component" value="Unassembled WGS sequence"/>
</dbReference>
<keyword evidence="1" id="KW-0805">Transcription regulation</keyword>
<dbReference type="PANTHER" id="PTHR42756:SF1">
    <property type="entry name" value="TRANSCRIPTIONAL REPRESSOR OF EMRAB OPERON"/>
    <property type="match status" value="1"/>
</dbReference>
<evidence type="ECO:0000313" key="6">
    <source>
        <dbReference type="EMBL" id="SET95126.1"/>
    </source>
</evidence>
<evidence type="ECO:0000313" key="7">
    <source>
        <dbReference type="Proteomes" id="UP000198508"/>
    </source>
</evidence>
<dbReference type="PANTHER" id="PTHR42756">
    <property type="entry name" value="TRANSCRIPTIONAL REGULATOR, MARR"/>
    <property type="match status" value="1"/>
</dbReference>
<dbReference type="Gene3D" id="1.10.10.10">
    <property type="entry name" value="Winged helix-like DNA-binding domain superfamily/Winged helix DNA-binding domain"/>
    <property type="match status" value="1"/>
</dbReference>
<keyword evidence="7" id="KW-1185">Reference proteome</keyword>
<name>A0A1I0IET7_9FIRM</name>
<dbReference type="PROSITE" id="PS50995">
    <property type="entry name" value="HTH_MARR_2"/>
    <property type="match status" value="1"/>
</dbReference>
<evidence type="ECO:0000256" key="4">
    <source>
        <dbReference type="SAM" id="Coils"/>
    </source>
</evidence>
<dbReference type="InterPro" id="IPR036390">
    <property type="entry name" value="WH_DNA-bd_sf"/>
</dbReference>
<dbReference type="EMBL" id="FOIM01000021">
    <property type="protein sequence ID" value="SET95126.1"/>
    <property type="molecule type" value="Genomic_DNA"/>
</dbReference>
<evidence type="ECO:0000256" key="1">
    <source>
        <dbReference type="ARBA" id="ARBA00023015"/>
    </source>
</evidence>
<dbReference type="InterPro" id="IPR000835">
    <property type="entry name" value="HTH_MarR-typ"/>
</dbReference>
<dbReference type="PRINTS" id="PR00598">
    <property type="entry name" value="HTHMARR"/>
</dbReference>
<feature type="coiled-coil region" evidence="4">
    <location>
        <begin position="62"/>
        <end position="89"/>
    </location>
</feature>
<dbReference type="InterPro" id="IPR036388">
    <property type="entry name" value="WH-like_DNA-bd_sf"/>
</dbReference>
<feature type="domain" description="HTH marR-type" evidence="5">
    <location>
        <begin position="1"/>
        <end position="148"/>
    </location>
</feature>
<dbReference type="Pfam" id="PF12802">
    <property type="entry name" value="MarR_2"/>
    <property type="match status" value="1"/>
</dbReference>
<keyword evidence="4" id="KW-0175">Coiled coil</keyword>
<reference evidence="7" key="1">
    <citation type="submission" date="2016-10" db="EMBL/GenBank/DDBJ databases">
        <authorList>
            <person name="Varghese N."/>
            <person name="Submissions S."/>
        </authorList>
    </citation>
    <scope>NUCLEOTIDE SEQUENCE [LARGE SCALE GENOMIC DNA]</scope>
    <source>
        <strain evidence="7">NLAE-zl-G277</strain>
    </source>
</reference>
<evidence type="ECO:0000256" key="3">
    <source>
        <dbReference type="ARBA" id="ARBA00023163"/>
    </source>
</evidence>
<evidence type="ECO:0000259" key="5">
    <source>
        <dbReference type="PROSITE" id="PS50995"/>
    </source>
</evidence>
<dbReference type="SUPFAM" id="SSF46785">
    <property type="entry name" value="Winged helix' DNA-binding domain"/>
    <property type="match status" value="1"/>
</dbReference>
<proteinExistence type="predicted"/>
<organism evidence="6 7">
    <name type="scientific">Enterocloster lavalensis</name>
    <dbReference type="NCBI Taxonomy" id="460384"/>
    <lineage>
        <taxon>Bacteria</taxon>
        <taxon>Bacillati</taxon>
        <taxon>Bacillota</taxon>
        <taxon>Clostridia</taxon>
        <taxon>Lachnospirales</taxon>
        <taxon>Lachnospiraceae</taxon>
        <taxon>Enterocloster</taxon>
    </lineage>
</organism>
<dbReference type="GO" id="GO:0003677">
    <property type="term" value="F:DNA binding"/>
    <property type="evidence" value="ECO:0007669"/>
    <property type="project" value="UniProtKB-KW"/>
</dbReference>
<dbReference type="GO" id="GO:0003700">
    <property type="term" value="F:DNA-binding transcription factor activity"/>
    <property type="evidence" value="ECO:0007669"/>
    <property type="project" value="InterPro"/>
</dbReference>
<evidence type="ECO:0000256" key="2">
    <source>
        <dbReference type="ARBA" id="ARBA00023125"/>
    </source>
</evidence>
<keyword evidence="3" id="KW-0804">Transcription</keyword>
<accession>A0A1I0IET7</accession>
<dbReference type="STRING" id="460384.SAMN05216313_1216"/>
<keyword evidence="2 6" id="KW-0238">DNA-binding</keyword>
<dbReference type="PROSITE" id="PS01117">
    <property type="entry name" value="HTH_MARR_1"/>
    <property type="match status" value="1"/>
</dbReference>
<dbReference type="InterPro" id="IPR023187">
    <property type="entry name" value="Tscrpt_reg_MarR-type_CS"/>
</dbReference>
<gene>
    <name evidence="6" type="ORF">SAMN05216313_1216</name>
</gene>
<protein>
    <submittedName>
        <fullName evidence="6">DNA-binding transcriptional regulator, MarR family</fullName>
    </submittedName>
</protein>
<dbReference type="AlphaFoldDB" id="A0A1I0IET7"/>
<dbReference type="RefSeq" id="WP_092366910.1">
    <property type="nucleotide sequence ID" value="NZ_CABJCG010000011.1"/>
</dbReference>